<name>A0A1M6QIK5_9FLAO</name>
<evidence type="ECO:0000313" key="1">
    <source>
        <dbReference type="EMBL" id="SHK20008.1"/>
    </source>
</evidence>
<evidence type="ECO:0000313" key="2">
    <source>
        <dbReference type="Proteomes" id="UP000184031"/>
    </source>
</evidence>
<organism evidence="1 2">
    <name type="scientific">Flagellimonas taeanensis</name>
    <dbReference type="NCBI Taxonomy" id="1005926"/>
    <lineage>
        <taxon>Bacteria</taxon>
        <taxon>Pseudomonadati</taxon>
        <taxon>Bacteroidota</taxon>
        <taxon>Flavobacteriia</taxon>
        <taxon>Flavobacteriales</taxon>
        <taxon>Flavobacteriaceae</taxon>
        <taxon>Flagellimonas</taxon>
    </lineage>
</organism>
<sequence length="35" mass="4270">MAFKITHRAMDENVQVYRNDFFTGFMLLIKKLFML</sequence>
<gene>
    <name evidence="1" type="ORF">SAMN05216293_0611</name>
</gene>
<reference evidence="1 2" key="1">
    <citation type="submission" date="2016-11" db="EMBL/GenBank/DDBJ databases">
        <authorList>
            <person name="Varghese N."/>
            <person name="Submissions S."/>
        </authorList>
    </citation>
    <scope>NUCLEOTIDE SEQUENCE [LARGE SCALE GENOMIC DNA]</scope>
    <source>
        <strain evidence="1 2">CGMCC 1.12174</strain>
    </source>
</reference>
<proteinExistence type="predicted"/>
<protein>
    <submittedName>
        <fullName evidence="1">Uncharacterized protein</fullName>
    </submittedName>
</protein>
<dbReference type="EMBL" id="FRAT01000001">
    <property type="protein sequence ID" value="SHK20008.1"/>
    <property type="molecule type" value="Genomic_DNA"/>
</dbReference>
<accession>A0A1M6QIK5</accession>
<comment type="caution">
    <text evidence="1">The sequence shown here is derived from an EMBL/GenBank/DDBJ whole genome shotgun (WGS) entry which is preliminary data.</text>
</comment>
<dbReference type="Proteomes" id="UP000184031">
    <property type="component" value="Unassembled WGS sequence"/>
</dbReference>
<dbReference type="AlphaFoldDB" id="A0A1M6QIK5"/>
<dbReference type="STRING" id="1055723.SAMN05216293_0611"/>